<reference evidence="1" key="1">
    <citation type="submission" date="2022-08" db="EMBL/GenBank/DDBJ databases">
        <authorList>
            <person name="Gutierrez-Valencia J."/>
        </authorList>
    </citation>
    <scope>NUCLEOTIDE SEQUENCE</scope>
</reference>
<sequence length="49" mass="5349">MIVFVDGYTLTSEIWPWLVSMHGVLVRLLGCIGSLGDLVEQVLGDFLGV</sequence>
<name>A0AAV0JPV2_9ROSI</name>
<accession>A0AAV0JPV2</accession>
<dbReference type="Proteomes" id="UP001154282">
    <property type="component" value="Unassembled WGS sequence"/>
</dbReference>
<protein>
    <submittedName>
        <fullName evidence="1">Uncharacterized protein</fullName>
    </submittedName>
</protein>
<comment type="caution">
    <text evidence="1">The sequence shown here is derived from an EMBL/GenBank/DDBJ whole genome shotgun (WGS) entry which is preliminary data.</text>
</comment>
<dbReference type="EMBL" id="CAMGYJ010000005">
    <property type="protein sequence ID" value="CAI0411527.1"/>
    <property type="molecule type" value="Genomic_DNA"/>
</dbReference>
<evidence type="ECO:0000313" key="2">
    <source>
        <dbReference type="Proteomes" id="UP001154282"/>
    </source>
</evidence>
<gene>
    <name evidence="1" type="ORF">LITE_LOCUS15216</name>
</gene>
<dbReference type="AlphaFoldDB" id="A0AAV0JPV2"/>
<proteinExistence type="predicted"/>
<keyword evidence="2" id="KW-1185">Reference proteome</keyword>
<organism evidence="1 2">
    <name type="scientific">Linum tenue</name>
    <dbReference type="NCBI Taxonomy" id="586396"/>
    <lineage>
        <taxon>Eukaryota</taxon>
        <taxon>Viridiplantae</taxon>
        <taxon>Streptophyta</taxon>
        <taxon>Embryophyta</taxon>
        <taxon>Tracheophyta</taxon>
        <taxon>Spermatophyta</taxon>
        <taxon>Magnoliopsida</taxon>
        <taxon>eudicotyledons</taxon>
        <taxon>Gunneridae</taxon>
        <taxon>Pentapetalae</taxon>
        <taxon>rosids</taxon>
        <taxon>fabids</taxon>
        <taxon>Malpighiales</taxon>
        <taxon>Linaceae</taxon>
        <taxon>Linum</taxon>
    </lineage>
</organism>
<evidence type="ECO:0000313" key="1">
    <source>
        <dbReference type="EMBL" id="CAI0411527.1"/>
    </source>
</evidence>